<dbReference type="GO" id="GO:0006313">
    <property type="term" value="P:DNA transposition"/>
    <property type="evidence" value="ECO:0007669"/>
    <property type="project" value="InterPro"/>
</dbReference>
<dbReference type="EMBL" id="CP097501">
    <property type="protein sequence ID" value="URD68430.1"/>
    <property type="molecule type" value="Genomic_DNA"/>
</dbReference>
<name>A0AAE9HXT7_9NEIS</name>
<evidence type="ECO:0000313" key="5">
    <source>
        <dbReference type="Proteomes" id="UP001056819"/>
    </source>
</evidence>
<dbReference type="Proteomes" id="UP001056819">
    <property type="component" value="Chromosome"/>
</dbReference>
<dbReference type="Pfam" id="PF02371">
    <property type="entry name" value="Transposase_20"/>
    <property type="match status" value="1"/>
</dbReference>
<proteinExistence type="predicted"/>
<evidence type="ECO:0000259" key="3">
    <source>
        <dbReference type="Pfam" id="PF02371"/>
    </source>
</evidence>
<gene>
    <name evidence="4" type="ORF">LNQ82_04595</name>
</gene>
<keyword evidence="1" id="KW-0175">Coiled coil</keyword>
<feature type="domain" description="Transposase IS116/IS110/IS902 C-terminal" evidence="3">
    <location>
        <begin position="193"/>
        <end position="271"/>
    </location>
</feature>
<evidence type="ECO:0000259" key="2">
    <source>
        <dbReference type="Pfam" id="PF01548"/>
    </source>
</evidence>
<evidence type="ECO:0000256" key="1">
    <source>
        <dbReference type="SAM" id="Coils"/>
    </source>
</evidence>
<dbReference type="RefSeq" id="WP_027022344.1">
    <property type="nucleotide sequence ID" value="NZ_CP097501.1"/>
</dbReference>
<dbReference type="GO" id="GO:0003677">
    <property type="term" value="F:DNA binding"/>
    <property type="evidence" value="ECO:0007669"/>
    <property type="project" value="InterPro"/>
</dbReference>
<accession>A0AAE9HXT7</accession>
<feature type="domain" description="Transposase IS110-like N-terminal" evidence="2">
    <location>
        <begin position="4"/>
        <end position="152"/>
    </location>
</feature>
<sequence length="320" mass="37035">MNIIGLDISKDHVDCYLRKKDGREDYCRIGNDMAGFLLLHEKIKQHRIRKLLVCMEATGIYYEQSAKYFSRYYNVCVVNPLKIKEHAKKTFARTKTDKTDAKLIADYARRYHDTLHDYQPPKSEQYELGKLNALLNQLKKQIQQHRNQLHSAKDDYVANVHSMLIRELERHMRLTVERIEHVICCSDWHCQYRNLMTIPGIGKETAAVLIQHLSSRNFATANQFVAFAGLNPQIVRSGTSVCKPDKLSRLGHRHLKRALFMPALAAARNECFKGFIKRLLDKGKKKMVALVALMRKLAKIAYGIYKNGKPFDCKLYQAPV</sequence>
<reference evidence="4" key="1">
    <citation type="submission" date="2022-05" db="EMBL/GenBank/DDBJ databases">
        <title>Alysiella filiformis genome sequencing.</title>
        <authorList>
            <person name="Viehboeck T."/>
        </authorList>
    </citation>
    <scope>NUCLEOTIDE SEQUENCE</scope>
    <source>
        <strain evidence="4">DSM 2580</strain>
    </source>
</reference>
<protein>
    <submittedName>
        <fullName evidence="4">IS110 family transposase</fullName>
    </submittedName>
</protein>
<dbReference type="AlphaFoldDB" id="A0AAE9HXT7"/>
<dbReference type="PANTHER" id="PTHR33055">
    <property type="entry name" value="TRANSPOSASE FOR INSERTION SEQUENCE ELEMENT IS1111A"/>
    <property type="match status" value="1"/>
</dbReference>
<dbReference type="NCBIfam" id="NF033542">
    <property type="entry name" value="transpos_IS110"/>
    <property type="match status" value="1"/>
</dbReference>
<dbReference type="InterPro" id="IPR047650">
    <property type="entry name" value="Transpos_IS110"/>
</dbReference>
<dbReference type="GO" id="GO:0004803">
    <property type="term" value="F:transposase activity"/>
    <property type="evidence" value="ECO:0007669"/>
    <property type="project" value="InterPro"/>
</dbReference>
<dbReference type="Pfam" id="PF01548">
    <property type="entry name" value="DEDD_Tnp_IS110"/>
    <property type="match status" value="1"/>
</dbReference>
<dbReference type="InterPro" id="IPR003346">
    <property type="entry name" value="Transposase_20"/>
</dbReference>
<dbReference type="InterPro" id="IPR002525">
    <property type="entry name" value="Transp_IS110-like_N"/>
</dbReference>
<evidence type="ECO:0000313" key="4">
    <source>
        <dbReference type="EMBL" id="URD68430.1"/>
    </source>
</evidence>
<organism evidence="4 5">
    <name type="scientific">Conchiformibius steedae DSM 2580</name>
    <dbReference type="NCBI Taxonomy" id="1121352"/>
    <lineage>
        <taxon>Bacteria</taxon>
        <taxon>Pseudomonadati</taxon>
        <taxon>Pseudomonadota</taxon>
        <taxon>Betaproteobacteria</taxon>
        <taxon>Neisseriales</taxon>
        <taxon>Neisseriaceae</taxon>
        <taxon>Conchiformibius</taxon>
    </lineage>
</organism>
<dbReference type="PANTHER" id="PTHR33055:SF3">
    <property type="entry name" value="PUTATIVE TRANSPOSASE FOR IS117-RELATED"/>
    <property type="match status" value="1"/>
</dbReference>
<feature type="coiled-coil region" evidence="1">
    <location>
        <begin position="128"/>
        <end position="155"/>
    </location>
</feature>